<proteinExistence type="predicted"/>
<feature type="region of interest" description="Disordered" evidence="1">
    <location>
        <begin position="440"/>
        <end position="464"/>
    </location>
</feature>
<dbReference type="EMBL" id="JAKEKT020000094">
    <property type="protein sequence ID" value="KAL1636999.1"/>
    <property type="molecule type" value="Genomic_DNA"/>
</dbReference>
<feature type="region of interest" description="Disordered" evidence="1">
    <location>
        <begin position="1"/>
        <end position="71"/>
    </location>
</feature>
<accession>A0ABR3TC40</accession>
<name>A0ABR3TC40_9PEZI</name>
<feature type="compositionally biased region" description="Acidic residues" evidence="1">
    <location>
        <begin position="7"/>
        <end position="24"/>
    </location>
</feature>
<feature type="compositionally biased region" description="Basic and acidic residues" evidence="1">
    <location>
        <begin position="453"/>
        <end position="464"/>
    </location>
</feature>
<sequence>MNPAYYSDEDIYESEDIYEREDLESSPSPHSPQRPQQHAHAHEDHNSMNSETPRKAPPSNQLGTTSFETTHLLPRKLTMQYDRATAPPQDVYTHFNTTPPTAAPNGDDSHAYRAATRLPSTNLFLPTDVAYAREIHDEWVALQDHGLNPHEHLTQTLALLFRSDRRRQQQPDLTTTTTTGPVTAERMVKFRVTPQTHDDDCASRYWNGPPALLSTTPSSSTTGGHTYDEFRGLLGGDDGSAPACTYWLSLDSLGFPRSSVLTHPSSPQEKLKRAAYVVDGRLLCAYLSVAAAAAAGAGHEDSWNGETPRIEVSEDGNWKMTTIEEVSEEDEEEEQEEEEEKRRGARHEVLCSAAMALWDRVVGDRWDVWAVQGHVTEEGEWDGCSMTRVDDGWLGGPHSVRLLLRWINEIHLWGLTVHAQAVREDSAVCAGVAEELVQGRKRRSSSGSGGRSFLRDALDSARKA</sequence>
<feature type="compositionally biased region" description="Low complexity" evidence="1">
    <location>
        <begin position="25"/>
        <end position="38"/>
    </location>
</feature>
<feature type="compositionally biased region" description="Polar residues" evidence="1">
    <location>
        <begin position="58"/>
        <end position="69"/>
    </location>
</feature>
<feature type="compositionally biased region" description="Basic and acidic residues" evidence="1">
    <location>
        <begin position="298"/>
        <end position="312"/>
    </location>
</feature>
<feature type="region of interest" description="Disordered" evidence="1">
    <location>
        <begin position="297"/>
        <end position="345"/>
    </location>
</feature>
<gene>
    <name evidence="2" type="ORF">SLS58_009525</name>
</gene>
<comment type="caution">
    <text evidence="2">The sequence shown here is derived from an EMBL/GenBank/DDBJ whole genome shotgun (WGS) entry which is preliminary data.</text>
</comment>
<protein>
    <submittedName>
        <fullName evidence="2">Uncharacterized protein</fullName>
    </submittedName>
</protein>
<evidence type="ECO:0000313" key="2">
    <source>
        <dbReference type="EMBL" id="KAL1636999.1"/>
    </source>
</evidence>
<evidence type="ECO:0000313" key="3">
    <source>
        <dbReference type="Proteomes" id="UP001521184"/>
    </source>
</evidence>
<keyword evidence="3" id="KW-1185">Reference proteome</keyword>
<dbReference type="Proteomes" id="UP001521184">
    <property type="component" value="Unassembled WGS sequence"/>
</dbReference>
<reference evidence="2 3" key="1">
    <citation type="journal article" date="2023" name="Plant Dis.">
        <title>First Report of Diplodia intermedia Causing Canker and Dieback Diseases on Apple Trees in Canada.</title>
        <authorList>
            <person name="Ellouze W."/>
            <person name="Ilyukhin E."/>
            <person name="Sulman M."/>
            <person name="Ali S."/>
        </authorList>
    </citation>
    <scope>NUCLEOTIDE SEQUENCE [LARGE SCALE GENOMIC DNA]</scope>
    <source>
        <strain evidence="2 3">M45-28</strain>
    </source>
</reference>
<organism evidence="2 3">
    <name type="scientific">Diplodia intermedia</name>
    <dbReference type="NCBI Taxonomy" id="856260"/>
    <lineage>
        <taxon>Eukaryota</taxon>
        <taxon>Fungi</taxon>
        <taxon>Dikarya</taxon>
        <taxon>Ascomycota</taxon>
        <taxon>Pezizomycotina</taxon>
        <taxon>Dothideomycetes</taxon>
        <taxon>Dothideomycetes incertae sedis</taxon>
        <taxon>Botryosphaeriales</taxon>
        <taxon>Botryosphaeriaceae</taxon>
        <taxon>Diplodia</taxon>
    </lineage>
</organism>
<evidence type="ECO:0000256" key="1">
    <source>
        <dbReference type="SAM" id="MobiDB-lite"/>
    </source>
</evidence>
<feature type="compositionally biased region" description="Acidic residues" evidence="1">
    <location>
        <begin position="325"/>
        <end position="339"/>
    </location>
</feature>